<dbReference type="SMART" id="SM00984">
    <property type="entry name" value="UDPG_MGDP_dh_C"/>
    <property type="match status" value="1"/>
</dbReference>
<dbReference type="OrthoDB" id="9803238at2"/>
<dbReference type="SUPFAM" id="SSF52413">
    <property type="entry name" value="UDP-glucose/GDP-mannose dehydrogenase C-terminal domain"/>
    <property type="match status" value="1"/>
</dbReference>
<dbReference type="NCBIfam" id="TIGR03026">
    <property type="entry name" value="NDP-sugDHase"/>
    <property type="match status" value="1"/>
</dbReference>
<sequence>MSFKKISIVGLGYVGLPLALEFAKAGLIVHGIEQNPKKVEMVNKGISYIDDVKNDELLEVVNKGNLKAFIDFEPVKDSDAIIICVPTPLGPHKEPDISYIINVTTEISKYLKKGQLVVLESTTYPGTTEEVLVPILEKSGLKAGEDFYVAFSPERVDPGNKNFTTKDIPKVVGGINEVSTEKAMKLYSIIIPKIHKVSSPRVAEMEKLLENIFRLVNISFINELAILCRKMNIDIWEVISAASTKPYGFMPFYPGPGLGGHCIPIDPFYLSWKAKEYDFDVRFIELAGEINDNMPRYVVQLVMEALNNHRKPVNGSKILIIGVAYKPNIADPRESPALKIIPLLEDLGGEVEFYDPYVSEIKIENSKTKEVKYMKSCALDEGKVKNTDCVLIVTDHDNIDYEMIYKNAKLIVDTRNALRKRGLSIDERVILL</sequence>
<name>B8DZD1_DICTD</name>
<dbReference type="GO" id="GO:0000271">
    <property type="term" value="P:polysaccharide biosynthetic process"/>
    <property type="evidence" value="ECO:0000318"/>
    <property type="project" value="GO_Central"/>
</dbReference>
<dbReference type="eggNOG" id="COG0677">
    <property type="taxonomic scope" value="Bacteria"/>
</dbReference>
<dbReference type="EC" id="1.1.1.22" evidence="5"/>
<dbReference type="PANTHER" id="PTHR43491:SF1">
    <property type="entry name" value="UDP-N-ACETYL-D-MANNOSAMINE DEHYDROGENASE"/>
    <property type="match status" value="1"/>
</dbReference>
<dbReference type="GO" id="GO:0051287">
    <property type="term" value="F:NAD binding"/>
    <property type="evidence" value="ECO:0007669"/>
    <property type="project" value="InterPro"/>
</dbReference>
<dbReference type="Gene3D" id="3.40.50.720">
    <property type="entry name" value="NAD(P)-binding Rossmann-like Domain"/>
    <property type="match status" value="2"/>
</dbReference>
<dbReference type="Pfam" id="PF03721">
    <property type="entry name" value="UDPG_MGDP_dh_N"/>
    <property type="match status" value="1"/>
</dbReference>
<dbReference type="InterPro" id="IPR008927">
    <property type="entry name" value="6-PGluconate_DH-like_C_sf"/>
</dbReference>
<dbReference type="InterPro" id="IPR001732">
    <property type="entry name" value="UDP-Glc/GDP-Man_DH_N"/>
</dbReference>
<dbReference type="PIRSF" id="PIRSF500136">
    <property type="entry name" value="UDP_ManNAc_DH"/>
    <property type="match status" value="1"/>
</dbReference>
<dbReference type="InterPro" id="IPR028359">
    <property type="entry name" value="UDP_ManNAc/GlcNAc_DH"/>
</dbReference>
<dbReference type="PANTHER" id="PTHR43491">
    <property type="entry name" value="UDP-N-ACETYL-D-MANNOSAMINE DEHYDROGENASE"/>
    <property type="match status" value="1"/>
</dbReference>
<dbReference type="GO" id="GO:0016628">
    <property type="term" value="F:oxidoreductase activity, acting on the CH-CH group of donors, NAD or NADP as acceptor"/>
    <property type="evidence" value="ECO:0007669"/>
    <property type="project" value="InterPro"/>
</dbReference>
<dbReference type="GO" id="GO:0016491">
    <property type="term" value="F:oxidoreductase activity"/>
    <property type="evidence" value="ECO:0000318"/>
    <property type="project" value="GO_Central"/>
</dbReference>
<dbReference type="PIRSF" id="PIRSF000124">
    <property type="entry name" value="UDPglc_GDPman_dh"/>
    <property type="match status" value="1"/>
</dbReference>
<dbReference type="InterPro" id="IPR014026">
    <property type="entry name" value="UDP-Glc/GDP-Man_DH_dimer"/>
</dbReference>
<dbReference type="Proteomes" id="UP000007719">
    <property type="component" value="Chromosome"/>
</dbReference>
<evidence type="ECO:0000313" key="5">
    <source>
        <dbReference type="EMBL" id="ACK41864.1"/>
    </source>
</evidence>
<comment type="similarity">
    <text evidence="3">Belongs to the UDP-glucose/GDP-mannose dehydrogenase family.</text>
</comment>
<dbReference type="InterPro" id="IPR036291">
    <property type="entry name" value="NAD(P)-bd_dom_sf"/>
</dbReference>
<dbReference type="KEGG" id="dtu:Dtur_0575"/>
<dbReference type="HOGENOM" id="CLU_023810_3_2_0"/>
<proteinExistence type="inferred from homology"/>
<dbReference type="EMBL" id="CP001251">
    <property type="protein sequence ID" value="ACK41864.1"/>
    <property type="molecule type" value="Genomic_DNA"/>
</dbReference>
<dbReference type="Pfam" id="PF03720">
    <property type="entry name" value="UDPG_MGDP_dh_C"/>
    <property type="match status" value="1"/>
</dbReference>
<dbReference type="InterPro" id="IPR036220">
    <property type="entry name" value="UDP-Glc/GDP-Man_DH_C_sf"/>
</dbReference>
<dbReference type="SUPFAM" id="SSF48179">
    <property type="entry name" value="6-phosphogluconate dehydrogenase C-terminal domain-like"/>
    <property type="match status" value="1"/>
</dbReference>
<accession>B8DZD1</accession>
<evidence type="ECO:0000313" key="6">
    <source>
        <dbReference type="Proteomes" id="UP000007719"/>
    </source>
</evidence>
<keyword evidence="2" id="KW-0520">NAD</keyword>
<dbReference type="SUPFAM" id="SSF51735">
    <property type="entry name" value="NAD(P)-binding Rossmann-fold domains"/>
    <property type="match status" value="1"/>
</dbReference>
<keyword evidence="6" id="KW-1185">Reference proteome</keyword>
<dbReference type="PATRIC" id="fig|515635.4.peg.611"/>
<dbReference type="InterPro" id="IPR017476">
    <property type="entry name" value="UDP-Glc/GDP-Man"/>
</dbReference>
<evidence type="ECO:0000259" key="4">
    <source>
        <dbReference type="SMART" id="SM00984"/>
    </source>
</evidence>
<dbReference type="RefSeq" id="WP_012582949.1">
    <property type="nucleotide sequence ID" value="NC_011661.1"/>
</dbReference>
<protein>
    <submittedName>
        <fullName evidence="5">Nucleotide sugar dehydrogenase</fullName>
        <ecNumber evidence="5">1.1.1.22</ecNumber>
    </submittedName>
</protein>
<dbReference type="InterPro" id="IPR014027">
    <property type="entry name" value="UDP-Glc/GDP-Man_DH_C"/>
</dbReference>
<evidence type="ECO:0000256" key="2">
    <source>
        <dbReference type="ARBA" id="ARBA00023027"/>
    </source>
</evidence>
<gene>
    <name evidence="5" type="ordered locus">Dtur_0575</name>
</gene>
<evidence type="ECO:0000256" key="3">
    <source>
        <dbReference type="PIRNR" id="PIRNR000124"/>
    </source>
</evidence>
<dbReference type="STRING" id="515635.Dtur_0575"/>
<dbReference type="GO" id="GO:0003979">
    <property type="term" value="F:UDP-glucose 6-dehydrogenase activity"/>
    <property type="evidence" value="ECO:0007669"/>
    <property type="project" value="UniProtKB-EC"/>
</dbReference>
<dbReference type="EnsemblBacteria" id="ACK41864">
    <property type="protein sequence ID" value="ACK41864"/>
    <property type="gene ID" value="Dtur_0575"/>
</dbReference>
<dbReference type="InParanoid" id="B8DZD1"/>
<dbReference type="AlphaFoldDB" id="B8DZD1"/>
<organism evidence="5 6">
    <name type="scientific">Dictyoglomus turgidum (strain DSM 6724 / Z-1310)</name>
    <dbReference type="NCBI Taxonomy" id="515635"/>
    <lineage>
        <taxon>Bacteria</taxon>
        <taxon>Pseudomonadati</taxon>
        <taxon>Dictyoglomota</taxon>
        <taxon>Dictyoglomia</taxon>
        <taxon>Dictyoglomales</taxon>
        <taxon>Dictyoglomaceae</taxon>
        <taxon>Dictyoglomus</taxon>
    </lineage>
</organism>
<evidence type="ECO:0000256" key="1">
    <source>
        <dbReference type="ARBA" id="ARBA00023002"/>
    </source>
</evidence>
<feature type="domain" description="UDP-glucose/GDP-mannose dehydrogenase C-terminal" evidence="4">
    <location>
        <begin position="319"/>
        <end position="420"/>
    </location>
</feature>
<keyword evidence="1 5" id="KW-0560">Oxidoreductase</keyword>
<reference evidence="6" key="1">
    <citation type="journal article" date="2016" name="Front. Microbiol.">
        <title>The complete genome sequence of hyperthermophile Dictyoglomus turgidum DSM 6724 reveals a specialized carbohydrate fermentor.</title>
        <authorList>
            <person name="Brumm P.J."/>
            <person name="Gowda K."/>
            <person name="Robb F.T."/>
            <person name="Mead D.A."/>
        </authorList>
    </citation>
    <scope>NUCLEOTIDE SEQUENCE [LARGE SCALE GENOMIC DNA]</scope>
    <source>
        <strain evidence="6">DSM 6724 / Z-1310</strain>
    </source>
</reference>
<dbReference type="Pfam" id="PF00984">
    <property type="entry name" value="UDPG_MGDP_dh"/>
    <property type="match status" value="1"/>
</dbReference>